<dbReference type="SUPFAM" id="SSF51011">
    <property type="entry name" value="Glycosyl hydrolase domain"/>
    <property type="match status" value="1"/>
</dbReference>
<dbReference type="InterPro" id="IPR025887">
    <property type="entry name" value="Glyco_hydro_31_N_dom"/>
</dbReference>
<dbReference type="InterPro" id="IPR000322">
    <property type="entry name" value="Glyco_hydro_31_TIM"/>
</dbReference>
<evidence type="ECO:0000313" key="7">
    <source>
        <dbReference type="Proteomes" id="UP000594637"/>
    </source>
</evidence>
<organism evidence="6 7">
    <name type="scientific">Actinomyces respiraculi</name>
    <dbReference type="NCBI Taxonomy" id="2744574"/>
    <lineage>
        <taxon>Bacteria</taxon>
        <taxon>Bacillati</taxon>
        <taxon>Actinomycetota</taxon>
        <taxon>Actinomycetes</taxon>
        <taxon>Actinomycetales</taxon>
        <taxon>Actinomycetaceae</taxon>
        <taxon>Actinomyces</taxon>
    </lineage>
</organism>
<dbReference type="EMBL" id="CP063989">
    <property type="protein sequence ID" value="QPL05081.1"/>
    <property type="molecule type" value="Genomic_DNA"/>
</dbReference>
<feature type="domain" description="Glycoside hydrolase family 31 TIM barrel" evidence="3">
    <location>
        <begin position="232"/>
        <end position="567"/>
    </location>
</feature>
<evidence type="ECO:0000256" key="1">
    <source>
        <dbReference type="ARBA" id="ARBA00007806"/>
    </source>
</evidence>
<dbReference type="Proteomes" id="UP000594637">
    <property type="component" value="Chromosome"/>
</dbReference>
<dbReference type="Pfam" id="PF21365">
    <property type="entry name" value="Glyco_hydro_31_3rd"/>
    <property type="match status" value="1"/>
</dbReference>
<dbReference type="SUPFAM" id="SSF51445">
    <property type="entry name" value="(Trans)glycosidases"/>
    <property type="match status" value="1"/>
</dbReference>
<dbReference type="SUPFAM" id="SSF74650">
    <property type="entry name" value="Galactose mutarotase-like"/>
    <property type="match status" value="1"/>
</dbReference>
<keyword evidence="7" id="KW-1185">Reference proteome</keyword>
<dbReference type="InterPro" id="IPR011013">
    <property type="entry name" value="Gal_mutarotase_sf_dom"/>
</dbReference>
<dbReference type="InterPro" id="IPR051816">
    <property type="entry name" value="Glycosyl_Hydrolase_31"/>
</dbReference>
<dbReference type="CDD" id="cd14752">
    <property type="entry name" value="GH31_N"/>
    <property type="match status" value="1"/>
</dbReference>
<dbReference type="Pfam" id="PF13802">
    <property type="entry name" value="Gal_mutarotas_2"/>
    <property type="match status" value="1"/>
</dbReference>
<dbReference type="GO" id="GO:0005975">
    <property type="term" value="P:carbohydrate metabolic process"/>
    <property type="evidence" value="ECO:0007669"/>
    <property type="project" value="InterPro"/>
</dbReference>
<feature type="domain" description="Glycoside hydrolase family 31 N-terminal" evidence="4">
    <location>
        <begin position="61"/>
        <end position="187"/>
    </location>
</feature>
<dbReference type="Gene3D" id="2.60.40.1180">
    <property type="entry name" value="Golgi alpha-mannosidase II"/>
    <property type="match status" value="1"/>
</dbReference>
<protein>
    <submittedName>
        <fullName evidence="6">Glycoside hydrolase family 31 protein</fullName>
    </submittedName>
</protein>
<evidence type="ECO:0000259" key="5">
    <source>
        <dbReference type="Pfam" id="PF21365"/>
    </source>
</evidence>
<accession>A0A7T0LKF8</accession>
<dbReference type="Gene3D" id="3.20.20.80">
    <property type="entry name" value="Glycosidases"/>
    <property type="match status" value="1"/>
</dbReference>
<sequence>MMEYVVIADGLEIRHAHEVLRIEQWGRDSVRVRAAQHAIPAADVGALEERPTGLPAAAVSETDDGRLRLVAGGLTVEARIDAGDGKPTVMLSFLRTADGSELLAEQREHFWWPGARVFYGQRSGLFEIHQQFKAYEGERIYGLGQHQHGRLDHKGLVIDLVQRNTEVSIPFYLSNRGYGFLWNNPAVGRVELADGSTRWVADAAPALDYWLTAGATPSDIMSNYADAVGHAPQLPEWASGFWQCKLRYLGQEEILDVAREYKRLGLPLSVIVTDFFHWTAMGDFAFDPQEYPDPAAMMAELDELGVRLMVSIWPTISPLSSNYDEMASKGLLVGTDQGIEFHQSIHDKKMPRDLPVAFYDPTNPRAREYVWQAVKKNYYDLGVTVWWLDACEPELNPGHPKNLSFYSGPGSAVANTYPRDNAKAFYDGMTAAGEPPTVLLCRSAWAGQAKYGAAVWSGDIPPTWESLARQIRAGLSIGMSGIPWWTTDIGGFHGGDPSDEAYRELYARWFAFGAYCPLFRLHGHRDPRGELGSPMSGGPNEVWSYGERCLEISREHMDLRERLRPYISRVMHEAAELGTPAMRALFLEFPEDERAWEVEDEFLLGPDLLVVPVTAPGVMYQDAYLPAGARWVEIHTGETYDGGQTVTVPAPYEYIPAFRREGAEIGV</sequence>
<dbReference type="PANTHER" id="PTHR43863:SF2">
    <property type="entry name" value="MALTASE-GLUCOAMYLASE"/>
    <property type="match status" value="1"/>
</dbReference>
<evidence type="ECO:0000259" key="4">
    <source>
        <dbReference type="Pfam" id="PF13802"/>
    </source>
</evidence>
<proteinExistence type="inferred from homology"/>
<dbReference type="Pfam" id="PF01055">
    <property type="entry name" value="Glyco_hydro_31_2nd"/>
    <property type="match status" value="1"/>
</dbReference>
<evidence type="ECO:0000259" key="3">
    <source>
        <dbReference type="Pfam" id="PF01055"/>
    </source>
</evidence>
<dbReference type="GO" id="GO:0004553">
    <property type="term" value="F:hydrolase activity, hydrolyzing O-glycosyl compounds"/>
    <property type="evidence" value="ECO:0007669"/>
    <property type="project" value="InterPro"/>
</dbReference>
<comment type="similarity">
    <text evidence="1 2">Belongs to the glycosyl hydrolase 31 family.</text>
</comment>
<dbReference type="PANTHER" id="PTHR43863">
    <property type="entry name" value="HYDROLASE, PUTATIVE (AFU_ORTHOLOGUE AFUA_1G03140)-RELATED"/>
    <property type="match status" value="1"/>
</dbReference>
<dbReference type="InterPro" id="IPR017853">
    <property type="entry name" value="GH"/>
</dbReference>
<dbReference type="KEGG" id="arep:ID810_10120"/>
<evidence type="ECO:0000256" key="2">
    <source>
        <dbReference type="RuleBase" id="RU361185"/>
    </source>
</evidence>
<dbReference type="InterPro" id="IPR048395">
    <property type="entry name" value="Glyco_hydro_31_C"/>
</dbReference>
<keyword evidence="2" id="KW-0326">Glycosidase</keyword>
<dbReference type="Gene3D" id="2.60.40.1760">
    <property type="entry name" value="glycosyl hydrolase (family 31)"/>
    <property type="match status" value="1"/>
</dbReference>
<reference evidence="6 7" key="1">
    <citation type="submission" date="2020-11" db="EMBL/GenBank/DDBJ databases">
        <title>Actinomyces sp. ZJ750.</title>
        <authorList>
            <person name="Zhou J."/>
        </authorList>
    </citation>
    <scope>NUCLEOTIDE SEQUENCE [LARGE SCALE GENOMIC DNA]</scope>
    <source>
        <strain evidence="6 7">ZJ750</strain>
    </source>
</reference>
<gene>
    <name evidence="6" type="ORF">ID810_10120</name>
</gene>
<evidence type="ECO:0000313" key="6">
    <source>
        <dbReference type="EMBL" id="QPL05081.1"/>
    </source>
</evidence>
<feature type="domain" description="Glycosyl hydrolase family 31 C-terminal" evidence="5">
    <location>
        <begin position="578"/>
        <end position="663"/>
    </location>
</feature>
<name>A0A7T0LKF8_9ACTO</name>
<keyword evidence="2 6" id="KW-0378">Hydrolase</keyword>
<dbReference type="CDD" id="cd06591">
    <property type="entry name" value="GH31_xylosidase_XylS"/>
    <property type="match status" value="1"/>
</dbReference>
<dbReference type="AlphaFoldDB" id="A0A7T0LKF8"/>
<dbReference type="GO" id="GO:0030246">
    <property type="term" value="F:carbohydrate binding"/>
    <property type="evidence" value="ECO:0007669"/>
    <property type="project" value="InterPro"/>
</dbReference>
<dbReference type="InterPro" id="IPR013780">
    <property type="entry name" value="Glyco_hydro_b"/>
</dbReference>